<dbReference type="PRINTS" id="PR00342">
    <property type="entry name" value="RHESUSRHD"/>
</dbReference>
<keyword evidence="7 8" id="KW-0924">Ammonia transport</keyword>
<evidence type="ECO:0000256" key="6">
    <source>
        <dbReference type="ARBA" id="ARBA00023136"/>
    </source>
</evidence>
<feature type="transmembrane region" description="Helical" evidence="8">
    <location>
        <begin position="71"/>
        <end position="90"/>
    </location>
</feature>
<sequence length="429" mass="45450">MKQKLSALLLLMPLAANADGAVAGSQNINILWVCIAAAMVFFMQAGFALLESGMSRAKNAVNVMMKNYVDVCAGSLIFWLVGFGLMFGSNSSGFFGASHFALTTGTPWDFTVLLFQIMFAATAVTICSGAMAERTRYDAYLVAACVITAFIYPVFGSWAWGGMYGGQGWLAKLGFIDFAGSTVVHSVGAWCALAGIIVLGARTGRFDRNSGQPRTIPGHNLSLVALGGFILWLGWFGFNGGSTLAASADVGLIILNTQLAASAGAIGALLFSKITRRPVLLTATVNGSVAGLVGITAGAASMGPEFAALTGLIAGAISVYGAGWLERRRLDDVVGAIPVHGFAGAWGTLAAGMFVQGNMFDGYQIAVQIIGIFSAFFWAFPTALILFYVLHKLFGLRASTEDEQRGLDYTEHDEIGYPEFHQNVTYHRE</sequence>
<dbReference type="PANTHER" id="PTHR11730:SF6">
    <property type="entry name" value="AMMONIUM TRANSPORTER"/>
    <property type="match status" value="1"/>
</dbReference>
<evidence type="ECO:0000259" key="10">
    <source>
        <dbReference type="Pfam" id="PF00909"/>
    </source>
</evidence>
<accession>A0A9X7UUX4</accession>
<dbReference type="EMBL" id="CP046056">
    <property type="protein sequence ID" value="QQD23439.1"/>
    <property type="molecule type" value="Genomic_DNA"/>
</dbReference>
<gene>
    <name evidence="11" type="primary">amt</name>
    <name evidence="11" type="ORF">GJQ55_02600</name>
</gene>
<dbReference type="PANTHER" id="PTHR11730">
    <property type="entry name" value="AMMONIUM TRANSPORTER"/>
    <property type="match status" value="1"/>
</dbReference>
<dbReference type="Pfam" id="PF00909">
    <property type="entry name" value="Ammonium_transp"/>
    <property type="match status" value="1"/>
</dbReference>
<dbReference type="InterPro" id="IPR002229">
    <property type="entry name" value="RhesusRHD"/>
</dbReference>
<evidence type="ECO:0000256" key="4">
    <source>
        <dbReference type="ARBA" id="ARBA00022692"/>
    </source>
</evidence>
<dbReference type="InterPro" id="IPR001905">
    <property type="entry name" value="Ammonium_transpt"/>
</dbReference>
<feature type="domain" description="Ammonium transporter AmtB-like" evidence="10">
    <location>
        <begin position="31"/>
        <end position="417"/>
    </location>
</feature>
<reference evidence="11 12" key="1">
    <citation type="submission" date="2019-11" db="EMBL/GenBank/DDBJ databases">
        <title>Venatorbacter sp. nov. a predator of Campylobacter and other Gram-negative bacteria.</title>
        <authorList>
            <person name="Saeedi A."/>
            <person name="Cummings N.J."/>
            <person name="Connerton I.F."/>
            <person name="Connerton P.L."/>
        </authorList>
    </citation>
    <scope>NUCLEOTIDE SEQUENCE [LARGE SCALE GENOMIC DNA]</scope>
    <source>
        <strain evidence="11">XL5</strain>
    </source>
</reference>
<comment type="similarity">
    <text evidence="2 8">Belongs to the ammonia transporter channel (TC 1.A.11.2) family.</text>
</comment>
<feature type="transmembrane region" description="Helical" evidence="8">
    <location>
        <begin position="30"/>
        <end position="50"/>
    </location>
</feature>
<feature type="transmembrane region" description="Helical" evidence="8">
    <location>
        <begin position="178"/>
        <end position="199"/>
    </location>
</feature>
<dbReference type="GO" id="GO:0005886">
    <property type="term" value="C:plasma membrane"/>
    <property type="evidence" value="ECO:0007669"/>
    <property type="project" value="UniProtKB-SubCell"/>
</dbReference>
<dbReference type="Proteomes" id="UP000596074">
    <property type="component" value="Chromosome"/>
</dbReference>
<dbReference type="GO" id="GO:0008519">
    <property type="term" value="F:ammonium channel activity"/>
    <property type="evidence" value="ECO:0007669"/>
    <property type="project" value="InterPro"/>
</dbReference>
<dbReference type="PROSITE" id="PS01219">
    <property type="entry name" value="AMMONIUM_TRANSP"/>
    <property type="match status" value="1"/>
</dbReference>
<keyword evidence="5 8" id="KW-1133">Transmembrane helix</keyword>
<dbReference type="InterPro" id="IPR029020">
    <property type="entry name" value="Ammonium/urea_transptr"/>
</dbReference>
<dbReference type="KEGG" id="vcw:GJQ55_02600"/>
<organism evidence="11 12">
    <name type="scientific">Venatoribacter cucullus</name>
    <dbReference type="NCBI Taxonomy" id="2661630"/>
    <lineage>
        <taxon>Bacteria</taxon>
        <taxon>Pseudomonadati</taxon>
        <taxon>Pseudomonadota</taxon>
        <taxon>Gammaproteobacteria</taxon>
        <taxon>Oceanospirillales</taxon>
        <taxon>Oceanospirillaceae</taxon>
        <taxon>Venatoribacter</taxon>
    </lineage>
</organism>
<keyword evidence="6 8" id="KW-0472">Membrane</keyword>
<dbReference type="RefSeq" id="WP_228345964.1">
    <property type="nucleotide sequence ID" value="NZ_CP046056.1"/>
</dbReference>
<keyword evidence="9" id="KW-0732">Signal</keyword>
<dbReference type="GO" id="GO:0097272">
    <property type="term" value="P:ammonium homeostasis"/>
    <property type="evidence" value="ECO:0007669"/>
    <property type="project" value="TreeGrafter"/>
</dbReference>
<evidence type="ECO:0000256" key="1">
    <source>
        <dbReference type="ARBA" id="ARBA00004141"/>
    </source>
</evidence>
<dbReference type="Gene3D" id="1.10.3430.10">
    <property type="entry name" value="Ammonium transporter AmtB like domains"/>
    <property type="match status" value="1"/>
</dbReference>
<feature type="chain" id="PRO_5040958381" description="Ammonium transporter" evidence="9">
    <location>
        <begin position="19"/>
        <end position="429"/>
    </location>
</feature>
<dbReference type="InterPro" id="IPR024041">
    <property type="entry name" value="NH4_transpt_AmtB-like_dom"/>
</dbReference>
<feature type="transmembrane region" description="Helical" evidence="8">
    <location>
        <begin position="110"/>
        <end position="132"/>
    </location>
</feature>
<feature type="transmembrane region" description="Helical" evidence="8">
    <location>
        <begin position="279"/>
        <end position="300"/>
    </location>
</feature>
<keyword evidence="12" id="KW-1185">Reference proteome</keyword>
<comment type="subcellular location">
    <subcellularLocation>
        <location evidence="8">Cell membrane</location>
        <topology evidence="8">Multi-pass membrane protein</topology>
    </subcellularLocation>
    <subcellularLocation>
        <location evidence="1">Membrane</location>
        <topology evidence="1">Multi-pass membrane protein</topology>
    </subcellularLocation>
</comment>
<evidence type="ECO:0000313" key="12">
    <source>
        <dbReference type="Proteomes" id="UP000596074"/>
    </source>
</evidence>
<feature type="transmembrane region" description="Helical" evidence="8">
    <location>
        <begin position="220"/>
        <end position="238"/>
    </location>
</feature>
<feature type="transmembrane region" description="Helical" evidence="8">
    <location>
        <begin position="306"/>
        <end position="325"/>
    </location>
</feature>
<keyword evidence="4 8" id="KW-0812">Transmembrane</keyword>
<evidence type="ECO:0000256" key="5">
    <source>
        <dbReference type="ARBA" id="ARBA00022989"/>
    </source>
</evidence>
<dbReference type="AlphaFoldDB" id="A0A9X7UUX4"/>
<feature type="transmembrane region" description="Helical" evidence="8">
    <location>
        <begin position="365"/>
        <end position="390"/>
    </location>
</feature>
<dbReference type="NCBIfam" id="TIGR00836">
    <property type="entry name" value="amt"/>
    <property type="match status" value="1"/>
</dbReference>
<evidence type="ECO:0000256" key="9">
    <source>
        <dbReference type="SAM" id="SignalP"/>
    </source>
</evidence>
<protein>
    <recommendedName>
        <fullName evidence="8">Ammonium transporter</fullName>
    </recommendedName>
</protein>
<evidence type="ECO:0000256" key="2">
    <source>
        <dbReference type="ARBA" id="ARBA00005887"/>
    </source>
</evidence>
<feature type="signal peptide" evidence="9">
    <location>
        <begin position="1"/>
        <end position="18"/>
    </location>
</feature>
<evidence type="ECO:0000256" key="3">
    <source>
        <dbReference type="ARBA" id="ARBA00022448"/>
    </source>
</evidence>
<keyword evidence="3 8" id="KW-0813">Transport</keyword>
<feature type="transmembrane region" description="Helical" evidence="8">
    <location>
        <begin position="337"/>
        <end position="359"/>
    </location>
</feature>
<dbReference type="SUPFAM" id="SSF111352">
    <property type="entry name" value="Ammonium transporter"/>
    <property type="match status" value="1"/>
</dbReference>
<proteinExistence type="inferred from homology"/>
<dbReference type="InterPro" id="IPR018047">
    <property type="entry name" value="Ammonium_transpt_CS"/>
</dbReference>
<feature type="transmembrane region" description="Helical" evidence="8">
    <location>
        <begin position="250"/>
        <end position="272"/>
    </location>
</feature>
<evidence type="ECO:0000256" key="7">
    <source>
        <dbReference type="ARBA" id="ARBA00023177"/>
    </source>
</evidence>
<feature type="transmembrane region" description="Helical" evidence="8">
    <location>
        <begin position="139"/>
        <end position="158"/>
    </location>
</feature>
<evidence type="ECO:0000256" key="8">
    <source>
        <dbReference type="RuleBase" id="RU362002"/>
    </source>
</evidence>
<evidence type="ECO:0000313" key="11">
    <source>
        <dbReference type="EMBL" id="QQD23439.1"/>
    </source>
</evidence>
<name>A0A9X7UUX4_9GAMM</name>